<dbReference type="InterPro" id="IPR008920">
    <property type="entry name" value="TF_FadR/GntR_C"/>
</dbReference>
<dbReference type="Proteomes" id="UP001247307">
    <property type="component" value="Unassembled WGS sequence"/>
</dbReference>
<gene>
    <name evidence="6" type="ORF">J2S35_000324</name>
</gene>
<dbReference type="PANTHER" id="PTHR43537:SF5">
    <property type="entry name" value="UXU OPERON TRANSCRIPTIONAL REGULATOR"/>
    <property type="match status" value="1"/>
</dbReference>
<feature type="compositionally biased region" description="Polar residues" evidence="4">
    <location>
        <begin position="222"/>
        <end position="241"/>
    </location>
</feature>
<dbReference type="SUPFAM" id="SSF46785">
    <property type="entry name" value="Winged helix' DNA-binding domain"/>
    <property type="match status" value="1"/>
</dbReference>
<dbReference type="GO" id="GO:0003700">
    <property type="term" value="F:DNA-binding transcription factor activity"/>
    <property type="evidence" value="ECO:0007669"/>
    <property type="project" value="InterPro"/>
</dbReference>
<dbReference type="CDD" id="cd07377">
    <property type="entry name" value="WHTH_GntR"/>
    <property type="match status" value="1"/>
</dbReference>
<sequence>MRASDLAYTELRRDIVEWRLEPGRVLGEVEQAERLGVSRTPLREALKQLQADGLVEPHGGRGVVVTHVSADHVDALFEARAALDTASAALAARRADPVRFERLTVDLEDAAIRLEADPDDESVETYYVLVTRLDDLVDEAADNPYLRRAHVPLKANLARLRRATRESPGRLRASATEHAAIARAIASGDPDLASAATRVHLEAARRAIVSALAHLDPPESSAPRSEATTRPTPSSVIPATV</sequence>
<evidence type="ECO:0000256" key="3">
    <source>
        <dbReference type="ARBA" id="ARBA00023163"/>
    </source>
</evidence>
<dbReference type="PANTHER" id="PTHR43537">
    <property type="entry name" value="TRANSCRIPTIONAL REGULATOR, GNTR FAMILY"/>
    <property type="match status" value="1"/>
</dbReference>
<dbReference type="EMBL" id="JAVDUI010000001">
    <property type="protein sequence ID" value="MDR6891384.1"/>
    <property type="molecule type" value="Genomic_DNA"/>
</dbReference>
<dbReference type="InterPro" id="IPR036388">
    <property type="entry name" value="WH-like_DNA-bd_sf"/>
</dbReference>
<dbReference type="Pfam" id="PF07729">
    <property type="entry name" value="FCD"/>
    <property type="match status" value="1"/>
</dbReference>
<dbReference type="SMART" id="SM00345">
    <property type="entry name" value="HTH_GNTR"/>
    <property type="match status" value="1"/>
</dbReference>
<dbReference type="SUPFAM" id="SSF48008">
    <property type="entry name" value="GntR ligand-binding domain-like"/>
    <property type="match status" value="1"/>
</dbReference>
<dbReference type="Pfam" id="PF00392">
    <property type="entry name" value="GntR"/>
    <property type="match status" value="1"/>
</dbReference>
<dbReference type="PROSITE" id="PS50949">
    <property type="entry name" value="HTH_GNTR"/>
    <property type="match status" value="1"/>
</dbReference>
<reference evidence="6" key="1">
    <citation type="submission" date="2023-07" db="EMBL/GenBank/DDBJ databases">
        <title>Sequencing the genomes of 1000 actinobacteria strains.</title>
        <authorList>
            <person name="Klenk H.-P."/>
        </authorList>
    </citation>
    <scope>NUCLEOTIDE SEQUENCE</scope>
    <source>
        <strain evidence="6">DSM 13988</strain>
    </source>
</reference>
<evidence type="ECO:0000259" key="5">
    <source>
        <dbReference type="PROSITE" id="PS50949"/>
    </source>
</evidence>
<evidence type="ECO:0000256" key="2">
    <source>
        <dbReference type="ARBA" id="ARBA00023125"/>
    </source>
</evidence>
<name>A0AAE4C6D8_9MICC</name>
<keyword evidence="1" id="KW-0805">Transcription regulation</keyword>
<organism evidence="6 7">
    <name type="scientific">Falsarthrobacter nasiphocae</name>
    <dbReference type="NCBI Taxonomy" id="189863"/>
    <lineage>
        <taxon>Bacteria</taxon>
        <taxon>Bacillati</taxon>
        <taxon>Actinomycetota</taxon>
        <taxon>Actinomycetes</taxon>
        <taxon>Micrococcales</taxon>
        <taxon>Micrococcaceae</taxon>
        <taxon>Falsarthrobacter</taxon>
    </lineage>
</organism>
<evidence type="ECO:0000256" key="4">
    <source>
        <dbReference type="SAM" id="MobiDB-lite"/>
    </source>
</evidence>
<keyword evidence="7" id="KW-1185">Reference proteome</keyword>
<dbReference type="PRINTS" id="PR00035">
    <property type="entry name" value="HTHGNTR"/>
</dbReference>
<protein>
    <submittedName>
        <fullName evidence="6">DNA-binding GntR family transcriptional regulator</fullName>
    </submittedName>
</protein>
<dbReference type="Gene3D" id="1.20.120.530">
    <property type="entry name" value="GntR ligand-binding domain-like"/>
    <property type="match status" value="1"/>
</dbReference>
<feature type="region of interest" description="Disordered" evidence="4">
    <location>
        <begin position="214"/>
        <end position="241"/>
    </location>
</feature>
<evidence type="ECO:0000313" key="6">
    <source>
        <dbReference type="EMBL" id="MDR6891384.1"/>
    </source>
</evidence>
<dbReference type="RefSeq" id="WP_309849111.1">
    <property type="nucleotide sequence ID" value="NZ_BAAAIU010000024.1"/>
</dbReference>
<evidence type="ECO:0000256" key="1">
    <source>
        <dbReference type="ARBA" id="ARBA00023015"/>
    </source>
</evidence>
<dbReference type="InterPro" id="IPR011711">
    <property type="entry name" value="GntR_C"/>
</dbReference>
<accession>A0AAE4C6D8</accession>
<keyword evidence="2 6" id="KW-0238">DNA-binding</keyword>
<dbReference type="InterPro" id="IPR000524">
    <property type="entry name" value="Tscrpt_reg_HTH_GntR"/>
</dbReference>
<comment type="caution">
    <text evidence="6">The sequence shown here is derived from an EMBL/GenBank/DDBJ whole genome shotgun (WGS) entry which is preliminary data.</text>
</comment>
<evidence type="ECO:0000313" key="7">
    <source>
        <dbReference type="Proteomes" id="UP001247307"/>
    </source>
</evidence>
<proteinExistence type="predicted"/>
<dbReference type="GO" id="GO:0003677">
    <property type="term" value="F:DNA binding"/>
    <property type="evidence" value="ECO:0007669"/>
    <property type="project" value="UniProtKB-KW"/>
</dbReference>
<dbReference type="InterPro" id="IPR036390">
    <property type="entry name" value="WH_DNA-bd_sf"/>
</dbReference>
<dbReference type="AlphaFoldDB" id="A0AAE4C6D8"/>
<keyword evidence="3" id="KW-0804">Transcription</keyword>
<feature type="domain" description="HTH gntR-type" evidence="5">
    <location>
        <begin position="1"/>
        <end position="68"/>
    </location>
</feature>
<dbReference type="SMART" id="SM00895">
    <property type="entry name" value="FCD"/>
    <property type="match status" value="1"/>
</dbReference>
<dbReference type="Gene3D" id="1.10.10.10">
    <property type="entry name" value="Winged helix-like DNA-binding domain superfamily/Winged helix DNA-binding domain"/>
    <property type="match status" value="1"/>
</dbReference>